<dbReference type="KEGG" id="tva:4746106"/>
<sequence length="385" mass="44005">MPIPPIISNIVRTHLVNMRHEFTPIPNTNSTVNMPFFEEADLNELLENATNIIQSELVILNLFAPVILIGALQGDIFQLYGILSRFGLPPTRTYCFLGNMIDDGDFSLETITFILALKVVYPRNIYIIRGKNEFEQVAKGRTFFNEIQEYYPQSTNLFDRFMTAFSYLPIAAIFFQNIFCIHGGLFPEFTQVQQLLSVQRPLTTIDSSNLGIFFSEPSTHIKDYYQRNSRYVFGEAAFEKFMKLNELTLFVRTSSPLNAGYMYQFEEKLLTLTKSAVLAVFGSNDYKAIKLPINSKFTRADVQIVPYSKIANENKQLQISQMPKVASIATTNRKTSMRILDSSRDAIPSGHPILTIYNGTDKLSQISRIRTYVTSRPVTRIETFY</sequence>
<evidence type="ECO:0000256" key="7">
    <source>
        <dbReference type="ARBA" id="ARBA00047761"/>
    </source>
</evidence>
<evidence type="ECO:0000256" key="1">
    <source>
        <dbReference type="ARBA" id="ARBA00001936"/>
    </source>
</evidence>
<dbReference type="GO" id="GO:0046872">
    <property type="term" value="F:metal ion binding"/>
    <property type="evidence" value="ECO:0007669"/>
    <property type="project" value="UniProtKB-KW"/>
</dbReference>
<accession>A2G313</accession>
<keyword evidence="4" id="KW-0378">Hydrolase</keyword>
<dbReference type="GO" id="GO:0004722">
    <property type="term" value="F:protein serine/threonine phosphatase activity"/>
    <property type="evidence" value="ECO:0000318"/>
    <property type="project" value="GO_Central"/>
</dbReference>
<feature type="domain" description="Serine/threonine specific protein phosphatases" evidence="9">
    <location>
        <begin position="37"/>
        <end position="308"/>
    </location>
</feature>
<dbReference type="eggNOG" id="KOG0374">
    <property type="taxonomic scope" value="Eukaryota"/>
</dbReference>
<reference evidence="10" key="1">
    <citation type="submission" date="2006-10" db="EMBL/GenBank/DDBJ databases">
        <authorList>
            <person name="Amadeo P."/>
            <person name="Zhao Q."/>
            <person name="Wortman J."/>
            <person name="Fraser-Liggett C."/>
            <person name="Carlton J."/>
        </authorList>
    </citation>
    <scope>NUCLEOTIDE SEQUENCE</scope>
    <source>
        <strain evidence="10">G3</strain>
    </source>
</reference>
<evidence type="ECO:0000256" key="2">
    <source>
        <dbReference type="ARBA" id="ARBA00013081"/>
    </source>
</evidence>
<dbReference type="PANTHER" id="PTHR11668:SF300">
    <property type="entry name" value="SERINE_THREONINE-PROTEIN PHOSPHATASE"/>
    <property type="match status" value="1"/>
</dbReference>
<dbReference type="RefSeq" id="XP_001301376.1">
    <property type="nucleotide sequence ID" value="XM_001301375.1"/>
</dbReference>
<dbReference type="STRING" id="5722.A2G313"/>
<dbReference type="CDD" id="cd00144">
    <property type="entry name" value="MPP_PPP_family"/>
    <property type="match status" value="1"/>
</dbReference>
<comment type="catalytic activity">
    <reaction evidence="8">
        <text>O-phospho-L-threonyl-[protein] + H2O = L-threonyl-[protein] + phosphate</text>
        <dbReference type="Rhea" id="RHEA:47004"/>
        <dbReference type="Rhea" id="RHEA-COMP:11060"/>
        <dbReference type="Rhea" id="RHEA-COMP:11605"/>
        <dbReference type="ChEBI" id="CHEBI:15377"/>
        <dbReference type="ChEBI" id="CHEBI:30013"/>
        <dbReference type="ChEBI" id="CHEBI:43474"/>
        <dbReference type="ChEBI" id="CHEBI:61977"/>
        <dbReference type="EC" id="3.1.3.16"/>
    </reaction>
</comment>
<dbReference type="GO" id="GO:0005634">
    <property type="term" value="C:nucleus"/>
    <property type="evidence" value="ECO:0000318"/>
    <property type="project" value="GO_Central"/>
</dbReference>
<evidence type="ECO:0000259" key="9">
    <source>
        <dbReference type="SMART" id="SM00156"/>
    </source>
</evidence>
<dbReference type="FunFam" id="3.60.21.10:FF:000253">
    <property type="entry name" value="Ser/Thr protein phosphatase, putative"/>
    <property type="match status" value="1"/>
</dbReference>
<keyword evidence="3" id="KW-0479">Metal-binding</keyword>
<dbReference type="SMART" id="SM00156">
    <property type="entry name" value="PP2Ac"/>
    <property type="match status" value="1"/>
</dbReference>
<dbReference type="InterPro" id="IPR029052">
    <property type="entry name" value="Metallo-depent_PP-like"/>
</dbReference>
<dbReference type="GO" id="GO:0005737">
    <property type="term" value="C:cytoplasm"/>
    <property type="evidence" value="ECO:0000318"/>
    <property type="project" value="GO_Central"/>
</dbReference>
<dbReference type="VEuPathDB" id="TrichDB:TVAG_331620"/>
<dbReference type="SUPFAM" id="SSF56300">
    <property type="entry name" value="Metallo-dependent phosphatases"/>
    <property type="match status" value="1"/>
</dbReference>
<dbReference type="EMBL" id="DS114308">
    <property type="protein sequence ID" value="EAX88446.1"/>
    <property type="molecule type" value="Genomic_DNA"/>
</dbReference>
<protein>
    <recommendedName>
        <fullName evidence="2">protein-serine/threonine phosphatase</fullName>
        <ecNumber evidence="2">3.1.3.16</ecNumber>
    </recommendedName>
</protein>
<comment type="catalytic activity">
    <reaction evidence="7">
        <text>O-phospho-L-seryl-[protein] + H2O = L-seryl-[protein] + phosphate</text>
        <dbReference type="Rhea" id="RHEA:20629"/>
        <dbReference type="Rhea" id="RHEA-COMP:9863"/>
        <dbReference type="Rhea" id="RHEA-COMP:11604"/>
        <dbReference type="ChEBI" id="CHEBI:15377"/>
        <dbReference type="ChEBI" id="CHEBI:29999"/>
        <dbReference type="ChEBI" id="CHEBI:43474"/>
        <dbReference type="ChEBI" id="CHEBI:83421"/>
        <dbReference type="EC" id="3.1.3.16"/>
    </reaction>
</comment>
<dbReference type="InterPro" id="IPR004843">
    <property type="entry name" value="Calcineurin-like_PHP"/>
</dbReference>
<reference evidence="10" key="2">
    <citation type="journal article" date="2007" name="Science">
        <title>Draft genome sequence of the sexually transmitted pathogen Trichomonas vaginalis.</title>
        <authorList>
            <person name="Carlton J.M."/>
            <person name="Hirt R.P."/>
            <person name="Silva J.C."/>
            <person name="Delcher A.L."/>
            <person name="Schatz M."/>
            <person name="Zhao Q."/>
            <person name="Wortman J.R."/>
            <person name="Bidwell S.L."/>
            <person name="Alsmark U.C.M."/>
            <person name="Besteiro S."/>
            <person name="Sicheritz-Ponten T."/>
            <person name="Noel C.J."/>
            <person name="Dacks J.B."/>
            <person name="Foster P.G."/>
            <person name="Simillion C."/>
            <person name="Van de Peer Y."/>
            <person name="Miranda-Saavedra D."/>
            <person name="Barton G.J."/>
            <person name="Westrop G.D."/>
            <person name="Mueller S."/>
            <person name="Dessi D."/>
            <person name="Fiori P.L."/>
            <person name="Ren Q."/>
            <person name="Paulsen I."/>
            <person name="Zhang H."/>
            <person name="Bastida-Corcuera F.D."/>
            <person name="Simoes-Barbosa A."/>
            <person name="Brown M.T."/>
            <person name="Hayes R.D."/>
            <person name="Mukherjee M."/>
            <person name="Okumura C.Y."/>
            <person name="Schneider R."/>
            <person name="Smith A.J."/>
            <person name="Vanacova S."/>
            <person name="Villalvazo M."/>
            <person name="Haas B.J."/>
            <person name="Pertea M."/>
            <person name="Feldblyum T.V."/>
            <person name="Utterback T.R."/>
            <person name="Shu C.L."/>
            <person name="Osoegawa K."/>
            <person name="de Jong P.J."/>
            <person name="Hrdy I."/>
            <person name="Horvathova L."/>
            <person name="Zubacova Z."/>
            <person name="Dolezal P."/>
            <person name="Malik S.B."/>
            <person name="Logsdon J.M. Jr."/>
            <person name="Henze K."/>
            <person name="Gupta A."/>
            <person name="Wang C.C."/>
            <person name="Dunne R.L."/>
            <person name="Upcroft J.A."/>
            <person name="Upcroft P."/>
            <person name="White O."/>
            <person name="Salzberg S.L."/>
            <person name="Tang P."/>
            <person name="Chiu C.-H."/>
            <person name="Lee Y.-S."/>
            <person name="Embley T.M."/>
            <person name="Coombs G.H."/>
            <person name="Mottram J.C."/>
            <person name="Tachezy J."/>
            <person name="Fraser-Liggett C.M."/>
            <person name="Johnson P.J."/>
        </authorList>
    </citation>
    <scope>NUCLEOTIDE SEQUENCE [LARGE SCALE GENOMIC DNA]</scope>
    <source>
        <strain evidence="10">G3</strain>
    </source>
</reference>
<dbReference type="InParanoid" id="A2G313"/>
<dbReference type="VEuPathDB" id="TrichDB:TVAGG3_0669220"/>
<evidence type="ECO:0000256" key="4">
    <source>
        <dbReference type="ARBA" id="ARBA00022801"/>
    </source>
</evidence>
<proteinExistence type="predicted"/>
<comment type="cofactor">
    <cofactor evidence="1">
        <name>Mn(2+)</name>
        <dbReference type="ChEBI" id="CHEBI:29035"/>
    </cofactor>
</comment>
<dbReference type="EC" id="3.1.3.16" evidence="2"/>
<dbReference type="PANTHER" id="PTHR11668">
    <property type="entry name" value="SERINE/THREONINE PROTEIN PHOSPHATASE"/>
    <property type="match status" value="1"/>
</dbReference>
<organism evidence="10 11">
    <name type="scientific">Trichomonas vaginalis (strain ATCC PRA-98 / G3)</name>
    <dbReference type="NCBI Taxonomy" id="412133"/>
    <lineage>
        <taxon>Eukaryota</taxon>
        <taxon>Metamonada</taxon>
        <taxon>Parabasalia</taxon>
        <taxon>Trichomonadida</taxon>
        <taxon>Trichomonadidae</taxon>
        <taxon>Trichomonas</taxon>
    </lineage>
</organism>
<evidence type="ECO:0000256" key="8">
    <source>
        <dbReference type="ARBA" id="ARBA00048336"/>
    </source>
</evidence>
<dbReference type="InterPro" id="IPR050341">
    <property type="entry name" value="PP1_catalytic_subunit"/>
</dbReference>
<evidence type="ECO:0000256" key="3">
    <source>
        <dbReference type="ARBA" id="ARBA00022723"/>
    </source>
</evidence>
<dbReference type="Pfam" id="PF00149">
    <property type="entry name" value="Metallophos"/>
    <property type="match status" value="1"/>
</dbReference>
<dbReference type="SMR" id="A2G313"/>
<keyword evidence="6" id="KW-0464">Manganese</keyword>
<dbReference type="AlphaFoldDB" id="A2G313"/>
<gene>
    <name evidence="10" type="ORF">TVAG_331620</name>
</gene>
<dbReference type="Proteomes" id="UP000001542">
    <property type="component" value="Unassembled WGS sequence"/>
</dbReference>
<evidence type="ECO:0000313" key="11">
    <source>
        <dbReference type="Proteomes" id="UP000001542"/>
    </source>
</evidence>
<keyword evidence="11" id="KW-1185">Reference proteome</keyword>
<dbReference type="PRINTS" id="PR00114">
    <property type="entry name" value="STPHPHTASE"/>
</dbReference>
<evidence type="ECO:0000256" key="6">
    <source>
        <dbReference type="ARBA" id="ARBA00023211"/>
    </source>
</evidence>
<keyword evidence="5" id="KW-0904">Protein phosphatase</keyword>
<evidence type="ECO:0000256" key="5">
    <source>
        <dbReference type="ARBA" id="ARBA00022912"/>
    </source>
</evidence>
<dbReference type="Gene3D" id="3.60.21.10">
    <property type="match status" value="1"/>
</dbReference>
<name>A2G313_TRIV3</name>
<evidence type="ECO:0000313" key="10">
    <source>
        <dbReference type="EMBL" id="EAX88446.1"/>
    </source>
</evidence>
<dbReference type="InterPro" id="IPR006186">
    <property type="entry name" value="Ser/Thr-sp_prot-phosphatase"/>
</dbReference>